<feature type="coiled-coil region" evidence="1">
    <location>
        <begin position="40"/>
        <end position="67"/>
    </location>
</feature>
<accession>A0A0P1FA53</accession>
<name>A0A0P1FA53_9RHOB</name>
<dbReference type="Proteomes" id="UP000051086">
    <property type="component" value="Unassembled WGS sequence"/>
</dbReference>
<keyword evidence="4" id="KW-1185">Reference proteome</keyword>
<keyword evidence="1" id="KW-0175">Coiled coil</keyword>
<reference evidence="2 4" key="1">
    <citation type="submission" date="2015-09" db="EMBL/GenBank/DDBJ databases">
        <authorList>
            <person name="Rodrigo-Torres L."/>
            <person name="Arahal D.R."/>
        </authorList>
    </citation>
    <scope>NUCLEOTIDE SEQUENCE [LARGE SCALE GENOMIC DNA]</scope>
    <source>
        <strain evidence="2 4">CECT 5118</strain>
    </source>
</reference>
<dbReference type="AlphaFoldDB" id="A0A0P1FA53"/>
<evidence type="ECO:0000313" key="2">
    <source>
        <dbReference type="EMBL" id="CUH65052.1"/>
    </source>
</evidence>
<evidence type="ECO:0000313" key="3">
    <source>
        <dbReference type="EMBL" id="CUH71128.1"/>
    </source>
</evidence>
<protein>
    <submittedName>
        <fullName evidence="3">Uncharacterized protein</fullName>
    </submittedName>
</protein>
<reference evidence="3 5" key="2">
    <citation type="submission" date="2015-09" db="EMBL/GenBank/DDBJ databases">
        <authorList>
            <consortium name="Swine Surveillance"/>
        </authorList>
    </citation>
    <scope>NUCLEOTIDE SEQUENCE [LARGE SCALE GENOMIC DNA]</scope>
    <source>
        <strain evidence="3 5">5120</strain>
    </source>
</reference>
<organism evidence="3 5">
    <name type="scientific">Thalassovita autumnalis</name>
    <dbReference type="NCBI Taxonomy" id="2072972"/>
    <lineage>
        <taxon>Bacteria</taxon>
        <taxon>Pseudomonadati</taxon>
        <taxon>Pseudomonadota</taxon>
        <taxon>Alphaproteobacteria</taxon>
        <taxon>Rhodobacterales</taxon>
        <taxon>Roseobacteraceae</taxon>
        <taxon>Thalassovita</taxon>
    </lineage>
</organism>
<evidence type="ECO:0000313" key="5">
    <source>
        <dbReference type="Proteomes" id="UP000051887"/>
    </source>
</evidence>
<proteinExistence type="predicted"/>
<dbReference type="EMBL" id="CYSB01000023">
    <property type="protein sequence ID" value="CUH65052.1"/>
    <property type="molecule type" value="Genomic_DNA"/>
</dbReference>
<dbReference type="EMBL" id="CYSC01000016">
    <property type="protein sequence ID" value="CUH71128.1"/>
    <property type="molecule type" value="Genomic_DNA"/>
</dbReference>
<sequence length="143" mass="15935">MRVGAALAENSLSGRVFEHSQTGAAPVETRVIGVLKMMHKIGLADELAEIRAEIARLKDREAALEAAVHASEGTVPDGRTSRVAVVTRRQTDFDPALLPREVRDNPRYWREQINVRVECTPIEGRGTRPGWPIHRLFADPLQH</sequence>
<dbReference type="Proteomes" id="UP000051887">
    <property type="component" value="Unassembled WGS sequence"/>
</dbReference>
<evidence type="ECO:0000313" key="4">
    <source>
        <dbReference type="Proteomes" id="UP000051086"/>
    </source>
</evidence>
<evidence type="ECO:0000256" key="1">
    <source>
        <dbReference type="SAM" id="Coils"/>
    </source>
</evidence>
<gene>
    <name evidence="2" type="ORF">TL5118_01127</name>
    <name evidence="3" type="ORF">TL5120_00908</name>
</gene>